<sequence length="456" mass="49727">MRYSRSFYHCLCLTAAFFFAAQPVAWAWSGHALCTWDAVGTMPQVVGHSVPAEALTTFLAMEAAALPKVLEEEEQWARTNVPFYAPRPDALAFKAADGAEPVALKQAFVHAIRVNEDVPFALYVQHPPGTVAAAGREMAWSALSILKDAGDIDQKRMERVEEGEALSVADVIATATDEPDFGLDIGLFQDNGQKQGALYNFGPQPFGNPLLDYGSQAPFHMGFYHEAGILYKAAPFLQHTYPEARVHLYMTLSRFAFAQGHPYWGWRFAGWAAHYVQDMAQPYHARVLPGVGTVSMLWTSVLDKVGVHGPRIAALNRVTNRHTALENYQKNRMTAALAQGDKDDPLVAALRDTSGDATVQRLQPTTLRDVSSVQSVAAADALDAQVERSFPARYVSDAATILDGKDADLYALSRQAPAAEQAKLAGLVADRMRQAGRDTRAVIRAVAPDGTEAAQR</sequence>
<dbReference type="Gene3D" id="1.10.575.10">
    <property type="entry name" value="P1 Nuclease"/>
    <property type="match status" value="1"/>
</dbReference>
<dbReference type="SUPFAM" id="SSF48537">
    <property type="entry name" value="Phospholipase C/P1 nuclease"/>
    <property type="match status" value="1"/>
</dbReference>
<dbReference type="InterPro" id="IPR008947">
    <property type="entry name" value="PLipase_C/P1_nuclease_dom_sf"/>
</dbReference>
<evidence type="ECO:0000313" key="2">
    <source>
        <dbReference type="EMBL" id="ASG22770.1"/>
    </source>
</evidence>
<dbReference type="KEGG" id="nao:Y958_17865"/>
<keyword evidence="3" id="KW-1185">Reference proteome</keyword>
<name>A0A248JW70_9PROT</name>
<dbReference type="GO" id="GO:0016788">
    <property type="term" value="F:hydrolase activity, acting on ester bonds"/>
    <property type="evidence" value="ECO:0007669"/>
    <property type="project" value="InterPro"/>
</dbReference>
<accession>A0A248JW70</accession>
<proteinExistence type="predicted"/>
<gene>
    <name evidence="2" type="ORF">Y958_17865</name>
</gene>
<feature type="chain" id="PRO_5013190734" evidence="1">
    <location>
        <begin position="28"/>
        <end position="456"/>
    </location>
</feature>
<evidence type="ECO:0000256" key="1">
    <source>
        <dbReference type="SAM" id="SignalP"/>
    </source>
</evidence>
<keyword evidence="1" id="KW-0732">Signal</keyword>
<dbReference type="EMBL" id="CP022111">
    <property type="protein sequence ID" value="ASG22770.1"/>
    <property type="molecule type" value="Genomic_DNA"/>
</dbReference>
<dbReference type="Proteomes" id="UP000197153">
    <property type="component" value="Chromosome 2"/>
</dbReference>
<evidence type="ECO:0000313" key="3">
    <source>
        <dbReference type="Proteomes" id="UP000197153"/>
    </source>
</evidence>
<organism evidence="2 3">
    <name type="scientific">Nitrospirillum viridazoti CBAmc</name>
    <dbReference type="NCBI Taxonomy" id="1441467"/>
    <lineage>
        <taxon>Bacteria</taxon>
        <taxon>Pseudomonadati</taxon>
        <taxon>Pseudomonadota</taxon>
        <taxon>Alphaproteobacteria</taxon>
        <taxon>Rhodospirillales</taxon>
        <taxon>Azospirillaceae</taxon>
        <taxon>Nitrospirillum</taxon>
        <taxon>Nitrospirillum viridazoti</taxon>
    </lineage>
</organism>
<reference evidence="2 3" key="1">
    <citation type="submission" date="2017-06" db="EMBL/GenBank/DDBJ databases">
        <title>Complete genome sequence of Nitrospirillum amazonense strain CBAmC, an endophytic nitrogen-fixing and plant growth-promoting bacterium, isolated from sugarcane.</title>
        <authorList>
            <person name="Schwab S."/>
            <person name="dos Santos Teixeira K.R."/>
            <person name="Simoes Araujo J.L."/>
            <person name="Soares Vidal M."/>
            <person name="Borges de Freitas H.R."/>
            <person name="Rivello Crivelaro A.L."/>
            <person name="Bueno de Camargo Nunes A."/>
            <person name="dos Santos C.M."/>
            <person name="Palmeira da Silva Rosa D."/>
            <person name="da Silva Padilha D."/>
            <person name="da Silva E."/>
            <person name="Araujo Terra L."/>
            <person name="Soares Mendes V."/>
            <person name="Farinelli L."/>
            <person name="Magalhaes Cruz L."/>
            <person name="Baldani J.I."/>
        </authorList>
    </citation>
    <scope>NUCLEOTIDE SEQUENCE [LARGE SCALE GENOMIC DNA]</scope>
    <source>
        <strain evidence="2 3">CBAmC</strain>
    </source>
</reference>
<feature type="signal peptide" evidence="1">
    <location>
        <begin position="1"/>
        <end position="27"/>
    </location>
</feature>
<protein>
    <submittedName>
        <fullName evidence="2">Phospholipase</fullName>
    </submittedName>
</protein>
<dbReference type="AlphaFoldDB" id="A0A248JW70"/>
<dbReference type="RefSeq" id="WP_088873320.1">
    <property type="nucleotide sequence ID" value="NZ_CP022111.1"/>
</dbReference>